<gene>
    <name evidence="1" type="ORF">GL300_00190</name>
</gene>
<comment type="caution">
    <text evidence="1">The sequence shown here is derived from an EMBL/GenBank/DDBJ whole genome shotgun (WGS) entry which is preliminary data.</text>
</comment>
<evidence type="ECO:0000313" key="1">
    <source>
        <dbReference type="EMBL" id="MTH57624.1"/>
    </source>
</evidence>
<dbReference type="RefSeq" id="WP_155037574.1">
    <property type="nucleotide sequence ID" value="NZ_JBHGCD010000006.1"/>
</dbReference>
<organism evidence="1 2">
    <name type="scientific">Paracoccus litorisediminis</name>
    <dbReference type="NCBI Taxonomy" id="2006130"/>
    <lineage>
        <taxon>Bacteria</taxon>
        <taxon>Pseudomonadati</taxon>
        <taxon>Pseudomonadota</taxon>
        <taxon>Alphaproteobacteria</taxon>
        <taxon>Rhodobacterales</taxon>
        <taxon>Paracoccaceae</taxon>
        <taxon>Paracoccus</taxon>
    </lineage>
</organism>
<dbReference type="Proteomes" id="UP000449846">
    <property type="component" value="Unassembled WGS sequence"/>
</dbReference>
<evidence type="ECO:0000313" key="2">
    <source>
        <dbReference type="Proteomes" id="UP000449846"/>
    </source>
</evidence>
<sequence length="118" mass="13218">MEHKTFKWKAADSAHRHVDSGSTRHRNVYDNLTEKDCDALAAQRMRKEGGIGDSAHLSHAEVAPASSVVSPVLSYTAIPIAIVDPAFQRETDRRDEAKRVKARHQEYWSIRYCALGDG</sequence>
<proteinExistence type="predicted"/>
<protein>
    <submittedName>
        <fullName evidence="1">Uncharacterized protein</fullName>
    </submittedName>
</protein>
<accession>A0A844HGX8</accession>
<name>A0A844HGX8_9RHOB</name>
<reference evidence="1 2" key="1">
    <citation type="submission" date="2019-11" db="EMBL/GenBank/DDBJ databases">
        <authorList>
            <person name="Dong K."/>
        </authorList>
    </citation>
    <scope>NUCLEOTIDE SEQUENCE [LARGE SCALE GENOMIC DNA]</scope>
    <source>
        <strain evidence="1 2">NBRC 112902</strain>
    </source>
</reference>
<dbReference type="EMBL" id="WMIG01000001">
    <property type="protein sequence ID" value="MTH57624.1"/>
    <property type="molecule type" value="Genomic_DNA"/>
</dbReference>
<keyword evidence="2" id="KW-1185">Reference proteome</keyword>
<dbReference type="AlphaFoldDB" id="A0A844HGX8"/>